<dbReference type="PANTHER" id="PTHR13887">
    <property type="entry name" value="GLUTATHIONE S-TRANSFERASE KAPPA"/>
    <property type="match status" value="1"/>
</dbReference>
<evidence type="ECO:0000313" key="1">
    <source>
        <dbReference type="EMBL" id="MFC4304027.1"/>
    </source>
</evidence>
<evidence type="ECO:0000313" key="2">
    <source>
        <dbReference type="Proteomes" id="UP001595755"/>
    </source>
</evidence>
<sequence length="303" mass="34201">MNNMSCNLETGICGTAEDSSTDIIDFNQQVKKATLYYFTDPICSHCWALEPVLNRFIEQYGQYFRTSIVMGGLLQSWRGFSDRSNGIQKPSDVAEHWKEVGIHSRMPIDGSLWHNNPIQSSYPASRVFKIIQANHGMKSHDYLRKAREAVFAFNKNIGEEQVLIEIVNQIGLDGADIVEQAGTEHAQQLLDMDFDLARRFGATGFPTVVLVNEENQGLKVVGAQALQAYVTALSKILNENLTPASAPALHDWLRREKRPIFSKEIEVMYDLQKEAVISFVQQALPDNSYRVQEILGEVYLESI</sequence>
<dbReference type="Pfam" id="PF13743">
    <property type="entry name" value="Thioredoxin_5"/>
    <property type="match status" value="1"/>
</dbReference>
<keyword evidence="2" id="KW-1185">Reference proteome</keyword>
<dbReference type="Gene3D" id="3.40.30.10">
    <property type="entry name" value="Glutaredoxin"/>
    <property type="match status" value="1"/>
</dbReference>
<dbReference type="PANTHER" id="PTHR13887:SF54">
    <property type="entry name" value="DSBA FAMILY PROTEIN"/>
    <property type="match status" value="1"/>
</dbReference>
<name>A0ABV8S9G6_9BACL</name>
<dbReference type="InterPro" id="IPR036249">
    <property type="entry name" value="Thioredoxin-like_sf"/>
</dbReference>
<protein>
    <submittedName>
        <fullName evidence="1">DsbA family protein</fullName>
    </submittedName>
</protein>
<organism evidence="1 2">
    <name type="scientific">Cohnella boryungensis</name>
    <dbReference type="NCBI Taxonomy" id="768479"/>
    <lineage>
        <taxon>Bacteria</taxon>
        <taxon>Bacillati</taxon>
        <taxon>Bacillota</taxon>
        <taxon>Bacilli</taxon>
        <taxon>Bacillales</taxon>
        <taxon>Paenibacillaceae</taxon>
        <taxon>Cohnella</taxon>
    </lineage>
</organism>
<accession>A0ABV8S9G6</accession>
<dbReference type="SUPFAM" id="SSF52833">
    <property type="entry name" value="Thioredoxin-like"/>
    <property type="match status" value="1"/>
</dbReference>
<dbReference type="RefSeq" id="WP_204605759.1">
    <property type="nucleotide sequence ID" value="NZ_JBHSED010000017.1"/>
</dbReference>
<dbReference type="CDD" id="cd03025">
    <property type="entry name" value="DsbA_FrnE_like"/>
    <property type="match status" value="1"/>
</dbReference>
<dbReference type="Gene3D" id="1.10.472.60">
    <property type="entry name" value="putative protein disulfide isomerase domain"/>
    <property type="match status" value="1"/>
</dbReference>
<proteinExistence type="predicted"/>
<dbReference type="Proteomes" id="UP001595755">
    <property type="component" value="Unassembled WGS sequence"/>
</dbReference>
<comment type="caution">
    <text evidence="1">The sequence shown here is derived from an EMBL/GenBank/DDBJ whole genome shotgun (WGS) entry which is preliminary data.</text>
</comment>
<dbReference type="EMBL" id="JBHSED010000017">
    <property type="protein sequence ID" value="MFC4304027.1"/>
    <property type="molecule type" value="Genomic_DNA"/>
</dbReference>
<reference evidence="2" key="1">
    <citation type="journal article" date="2019" name="Int. J. Syst. Evol. Microbiol.">
        <title>The Global Catalogue of Microorganisms (GCM) 10K type strain sequencing project: providing services to taxonomists for standard genome sequencing and annotation.</title>
        <authorList>
            <consortium name="The Broad Institute Genomics Platform"/>
            <consortium name="The Broad Institute Genome Sequencing Center for Infectious Disease"/>
            <person name="Wu L."/>
            <person name="Ma J."/>
        </authorList>
    </citation>
    <scope>NUCLEOTIDE SEQUENCE [LARGE SCALE GENOMIC DNA]</scope>
    <source>
        <strain evidence="2">CGMCC 4.1641</strain>
    </source>
</reference>
<gene>
    <name evidence="1" type="ORF">ACFO1S_11310</name>
</gene>